<evidence type="ECO:0000259" key="3">
    <source>
        <dbReference type="PROSITE" id="PS50157"/>
    </source>
</evidence>
<comment type="caution">
    <text evidence="4">The sequence shown here is derived from an EMBL/GenBank/DDBJ whole genome shotgun (WGS) entry which is preliminary data.</text>
</comment>
<keyword evidence="1" id="KW-0863">Zinc-finger</keyword>
<evidence type="ECO:0000313" key="5">
    <source>
        <dbReference type="Proteomes" id="UP000478052"/>
    </source>
</evidence>
<evidence type="ECO:0000256" key="2">
    <source>
        <dbReference type="SAM" id="MobiDB-lite"/>
    </source>
</evidence>
<proteinExistence type="predicted"/>
<accession>A0A6G0YPX3</accession>
<gene>
    <name evidence="4" type="ORF">FWK35_00016765</name>
</gene>
<protein>
    <submittedName>
        <fullName evidence="4">SUN domain-containing protein 2-like isoform X4</fullName>
    </submittedName>
</protein>
<feature type="region of interest" description="Disordered" evidence="2">
    <location>
        <begin position="125"/>
        <end position="149"/>
    </location>
</feature>
<dbReference type="InterPro" id="IPR013087">
    <property type="entry name" value="Znf_C2H2_type"/>
</dbReference>
<dbReference type="PROSITE" id="PS00028">
    <property type="entry name" value="ZINC_FINGER_C2H2_1"/>
    <property type="match status" value="1"/>
</dbReference>
<dbReference type="AlphaFoldDB" id="A0A6G0YPX3"/>
<name>A0A6G0YPX3_APHCR</name>
<dbReference type="EMBL" id="VUJU01002943">
    <property type="protein sequence ID" value="KAF0759595.1"/>
    <property type="molecule type" value="Genomic_DNA"/>
</dbReference>
<sequence>MLSTQNKELSTMALCFICDAKLYGERTRVCSSISPHSNSPYPEKIGEVLGEEFVIIVTPADHMCKKCTSLLNHVDKLENDLKLVKNALVTNVQKKYGLVPADQPVKSINIVNGHIRTDDLEVGQRKVPSGLTVREPSSSSTPSKTKHDPSKLKIYKCGFCTFQSKDLGHVRFHMRSHMNKKKDGENSNQTAVTKTVTQHPFICFNYHNSSCYIKMVGQYLLWFLKIVWFESSQQQQQQLLPPQPKKRLYRCQVCSTSFDSRFDCLEHIQKDHNQQPSSTTQEKLSGGTTVNIPVFQTDAVNSIDNQQAVVKNDGESHVVIKESMDTNMLLNDNIPDDDPTVNKQEETQNTCENMSGQNELMQVSQDMPVTNVDMSDMTIEGSETDTDHLDIESMLAAIHNDVVSSPNDGSTHI</sequence>
<keyword evidence="1" id="KW-0479">Metal-binding</keyword>
<dbReference type="OrthoDB" id="8184392at2759"/>
<evidence type="ECO:0000256" key="1">
    <source>
        <dbReference type="PROSITE-ProRule" id="PRU00042"/>
    </source>
</evidence>
<feature type="domain" description="C2H2-type" evidence="3">
    <location>
        <begin position="249"/>
        <end position="277"/>
    </location>
</feature>
<dbReference type="Proteomes" id="UP000478052">
    <property type="component" value="Unassembled WGS sequence"/>
</dbReference>
<organism evidence="4 5">
    <name type="scientific">Aphis craccivora</name>
    <name type="common">Cowpea aphid</name>
    <dbReference type="NCBI Taxonomy" id="307492"/>
    <lineage>
        <taxon>Eukaryota</taxon>
        <taxon>Metazoa</taxon>
        <taxon>Ecdysozoa</taxon>
        <taxon>Arthropoda</taxon>
        <taxon>Hexapoda</taxon>
        <taxon>Insecta</taxon>
        <taxon>Pterygota</taxon>
        <taxon>Neoptera</taxon>
        <taxon>Paraneoptera</taxon>
        <taxon>Hemiptera</taxon>
        <taxon>Sternorrhyncha</taxon>
        <taxon>Aphidomorpha</taxon>
        <taxon>Aphidoidea</taxon>
        <taxon>Aphididae</taxon>
        <taxon>Aphidini</taxon>
        <taxon>Aphis</taxon>
        <taxon>Aphis</taxon>
    </lineage>
</organism>
<dbReference type="SMART" id="SM00355">
    <property type="entry name" value="ZnF_C2H2"/>
    <property type="match status" value="2"/>
</dbReference>
<reference evidence="4 5" key="1">
    <citation type="submission" date="2019-08" db="EMBL/GenBank/DDBJ databases">
        <title>Whole genome of Aphis craccivora.</title>
        <authorList>
            <person name="Voronova N.V."/>
            <person name="Shulinski R.S."/>
            <person name="Bandarenka Y.V."/>
            <person name="Zhorov D.G."/>
            <person name="Warner D."/>
        </authorList>
    </citation>
    <scope>NUCLEOTIDE SEQUENCE [LARGE SCALE GENOMIC DNA]</scope>
    <source>
        <strain evidence="4">180601</strain>
        <tissue evidence="4">Whole Body</tissue>
    </source>
</reference>
<dbReference type="GO" id="GO:0008270">
    <property type="term" value="F:zinc ion binding"/>
    <property type="evidence" value="ECO:0007669"/>
    <property type="project" value="UniProtKB-KW"/>
</dbReference>
<evidence type="ECO:0000313" key="4">
    <source>
        <dbReference type="EMBL" id="KAF0759595.1"/>
    </source>
</evidence>
<keyword evidence="5" id="KW-1185">Reference proteome</keyword>
<dbReference type="PROSITE" id="PS50157">
    <property type="entry name" value="ZINC_FINGER_C2H2_2"/>
    <property type="match status" value="1"/>
</dbReference>
<keyword evidence="1" id="KW-0862">Zinc</keyword>